<proteinExistence type="predicted"/>
<accession>A0A6V8P2F1</accession>
<sequence>GHPGLPFMRFDEDPDLYMQQIFCAEVTRRGSFFHPHHNWFISAAHTEADINETLNHAEAALKAVKRQLNGVSGRRAII</sequence>
<protein>
    <submittedName>
        <fullName evidence="1">Glutamate-1-semialdehyde 2,1-aminomutase</fullName>
    </submittedName>
</protein>
<dbReference type="InterPro" id="IPR015422">
    <property type="entry name" value="PyrdxlP-dep_Trfase_small"/>
</dbReference>
<dbReference type="Proteomes" id="UP000543224">
    <property type="component" value="Unassembled WGS sequence"/>
</dbReference>
<reference evidence="1 2" key="1">
    <citation type="journal article" date="2020" name="Front. Microbiol.">
        <title>Single-cell genomics of novel Actinobacteria with the Wood-Ljungdahl pathway discovered in a serpentinizing system.</title>
        <authorList>
            <person name="Merino N."/>
            <person name="Kawai M."/>
            <person name="Boyd E.S."/>
            <person name="Colman D.R."/>
            <person name="McGlynn S.E."/>
            <person name="Nealson K.H."/>
            <person name="Kurokawa K."/>
            <person name="Hongoh Y."/>
        </authorList>
    </citation>
    <scope>NUCLEOTIDE SEQUENCE [LARGE SCALE GENOMIC DNA]</scope>
    <source>
        <strain evidence="1 2">S25</strain>
    </source>
</reference>
<name>A0A6V8P2F1_9ACTN</name>
<dbReference type="Gene3D" id="3.90.1150.10">
    <property type="entry name" value="Aspartate Aminotransferase, domain 1"/>
    <property type="match status" value="1"/>
</dbReference>
<evidence type="ECO:0000313" key="2">
    <source>
        <dbReference type="Proteomes" id="UP000543224"/>
    </source>
</evidence>
<dbReference type="EMBL" id="BLRX01000305">
    <property type="protein sequence ID" value="GFP26000.1"/>
    <property type="molecule type" value="Genomic_DNA"/>
</dbReference>
<gene>
    <name evidence="1" type="ORF">HKBW3S25_01486</name>
</gene>
<feature type="non-terminal residue" evidence="1">
    <location>
        <position position="1"/>
    </location>
</feature>
<dbReference type="AlphaFoldDB" id="A0A6V8P2F1"/>
<comment type="caution">
    <text evidence="1">The sequence shown here is derived from an EMBL/GenBank/DDBJ whole genome shotgun (WGS) entry which is preliminary data.</text>
</comment>
<evidence type="ECO:0000313" key="1">
    <source>
        <dbReference type="EMBL" id="GFP26000.1"/>
    </source>
</evidence>
<organism evidence="1 2">
    <name type="scientific">Candidatus Hakubella thermalkaliphila</name>
    <dbReference type="NCBI Taxonomy" id="2754717"/>
    <lineage>
        <taxon>Bacteria</taxon>
        <taxon>Bacillati</taxon>
        <taxon>Actinomycetota</taxon>
        <taxon>Actinomycetota incertae sedis</taxon>
        <taxon>Candidatus Hakubellales</taxon>
        <taxon>Candidatus Hakubellaceae</taxon>
        <taxon>Candidatus Hakubella</taxon>
    </lineage>
</organism>